<name>A0A423PRM8_9GAMM</name>
<dbReference type="InterPro" id="IPR023346">
    <property type="entry name" value="Lysozyme-like_dom_sf"/>
</dbReference>
<feature type="domain" description="Transglycosylase SLT" evidence="1">
    <location>
        <begin position="14"/>
        <end position="168"/>
    </location>
</feature>
<organism evidence="2 3">
    <name type="scientific">Salinisphaera orenii YIM 95161</name>
    <dbReference type="NCBI Taxonomy" id="1051139"/>
    <lineage>
        <taxon>Bacteria</taxon>
        <taxon>Pseudomonadati</taxon>
        <taxon>Pseudomonadota</taxon>
        <taxon>Gammaproteobacteria</taxon>
        <taxon>Salinisphaerales</taxon>
        <taxon>Salinisphaeraceae</taxon>
        <taxon>Salinisphaera</taxon>
    </lineage>
</organism>
<protein>
    <submittedName>
        <fullName evidence="2">Transglycosylase</fullName>
    </submittedName>
</protein>
<dbReference type="RefSeq" id="WP_123591409.1">
    <property type="nucleotide sequence ID" value="NZ_AYKF01000088.1"/>
</dbReference>
<reference evidence="2 3" key="1">
    <citation type="submission" date="2013-10" db="EMBL/GenBank/DDBJ databases">
        <title>Salinisphaera halophila YIM 95161 Genome Sequencing.</title>
        <authorList>
            <person name="Lai Q."/>
            <person name="Li C."/>
            <person name="Shao Z."/>
        </authorList>
    </citation>
    <scope>NUCLEOTIDE SEQUENCE [LARGE SCALE GENOMIC DNA]</scope>
    <source>
        <strain evidence="2 3">YIM 95161</strain>
    </source>
</reference>
<dbReference type="InterPro" id="IPR008258">
    <property type="entry name" value="Transglycosylase_SLT_dom_1"/>
</dbReference>
<evidence type="ECO:0000259" key="1">
    <source>
        <dbReference type="Pfam" id="PF01464"/>
    </source>
</evidence>
<dbReference type="Proteomes" id="UP000285123">
    <property type="component" value="Unassembled WGS sequence"/>
</dbReference>
<evidence type="ECO:0000313" key="3">
    <source>
        <dbReference type="Proteomes" id="UP000285123"/>
    </source>
</evidence>
<sequence>MQQTSLTVIAKRLGREYDIPAAIVLGVIQVESAGNEWATRFERHYRWCWDVRAGKPFTASAAAARRTDAPDGFHGTNDAHGGYYSSADTEWNQQKTSWGPMQIMGAVAREHGYDGPLPRLCDPLIGIDYGCRHLARLRDRFIDRHGWAGVLDAYNDGTARIERPHDYPHKVAATSPGAEAEIFPKARGAS</sequence>
<comment type="caution">
    <text evidence="2">The sequence shown here is derived from an EMBL/GenBank/DDBJ whole genome shotgun (WGS) entry which is preliminary data.</text>
</comment>
<dbReference type="Pfam" id="PF01464">
    <property type="entry name" value="SLT"/>
    <property type="match status" value="1"/>
</dbReference>
<evidence type="ECO:0000313" key="2">
    <source>
        <dbReference type="EMBL" id="ROO28233.1"/>
    </source>
</evidence>
<dbReference type="EMBL" id="AYKF01000088">
    <property type="protein sequence ID" value="ROO28233.1"/>
    <property type="molecule type" value="Genomic_DNA"/>
</dbReference>
<dbReference type="SUPFAM" id="SSF53955">
    <property type="entry name" value="Lysozyme-like"/>
    <property type="match status" value="1"/>
</dbReference>
<dbReference type="AlphaFoldDB" id="A0A423PRM8"/>
<gene>
    <name evidence="2" type="ORF">SAHL_10755</name>
</gene>
<dbReference type="CDD" id="cd00254">
    <property type="entry name" value="LT-like"/>
    <property type="match status" value="1"/>
</dbReference>
<accession>A0A423PRM8</accession>
<dbReference type="Gene3D" id="1.10.530.10">
    <property type="match status" value="1"/>
</dbReference>
<dbReference type="OrthoDB" id="5244690at2"/>
<proteinExistence type="predicted"/>